<evidence type="ECO:0000313" key="2">
    <source>
        <dbReference type="Proteomes" id="UP000185744"/>
    </source>
</evidence>
<comment type="caution">
    <text evidence="1">The sequence shown here is derived from an EMBL/GenBank/DDBJ whole genome shotgun (WGS) entry which is preliminary data.</text>
</comment>
<gene>
    <name evidence="1" type="ORF">BTN85_0544</name>
</gene>
<sequence>MQCAWVSDKGSNIECPKEKFEILKSKIGEFKSQKEFNNAVIQGSPDLCDFCLKAKRLEKLNSIEKLAKGIKNNLEINFF</sequence>
<dbReference type="InParanoid" id="A0A1Q6DUK4"/>
<name>A0A1Q6DUK4_METT1</name>
<accession>A0A1Q6DUK4</accession>
<dbReference type="AlphaFoldDB" id="A0A1Q6DUK4"/>
<dbReference type="Proteomes" id="UP000185744">
    <property type="component" value="Unassembled WGS sequence"/>
</dbReference>
<evidence type="ECO:0000313" key="1">
    <source>
        <dbReference type="EMBL" id="OKY78059.1"/>
    </source>
</evidence>
<dbReference type="EMBL" id="MSDW01000001">
    <property type="protein sequence ID" value="OKY78059.1"/>
    <property type="molecule type" value="Genomic_DNA"/>
</dbReference>
<protein>
    <submittedName>
        <fullName evidence="1">Uncharacterized protein</fullName>
    </submittedName>
</protein>
<proteinExistence type="predicted"/>
<keyword evidence="2" id="KW-1185">Reference proteome</keyword>
<dbReference type="STRING" id="1903181.BTN85_0544"/>
<organism evidence="1 2">
    <name type="scientific">Methanohalarchaeum thermophilum</name>
    <dbReference type="NCBI Taxonomy" id="1903181"/>
    <lineage>
        <taxon>Archaea</taxon>
        <taxon>Methanobacteriati</taxon>
        <taxon>Methanobacteriota</taxon>
        <taxon>Methanonatronarchaeia</taxon>
        <taxon>Methanonatronarchaeales</taxon>
        <taxon>Methanonatronarchaeaceae</taxon>
        <taxon>Candidatus Methanohalarchaeum</taxon>
    </lineage>
</organism>
<reference evidence="1" key="1">
    <citation type="submission" date="2016-12" db="EMBL/GenBank/DDBJ databases">
        <title>Discovery of methanogenic haloarchaea.</title>
        <authorList>
            <person name="Sorokin D.Y."/>
            <person name="Makarova K.S."/>
            <person name="Abbas B."/>
            <person name="Ferrer M."/>
            <person name="Golyshin P.N."/>
        </authorList>
    </citation>
    <scope>NUCLEOTIDE SEQUENCE [LARGE SCALE GENOMIC DNA]</scope>
    <source>
        <strain evidence="1">HMET1</strain>
    </source>
</reference>